<evidence type="ECO:0000256" key="10">
    <source>
        <dbReference type="ARBA" id="ARBA00022840"/>
    </source>
</evidence>
<keyword evidence="9 13" id="KW-0418">Kinase</keyword>
<dbReference type="UniPathway" id="UPA00359">
    <property type="reaction ID" value="UER00482"/>
</dbReference>
<dbReference type="EMBL" id="JACIDA010000001">
    <property type="protein sequence ID" value="MBB3870560.1"/>
    <property type="molecule type" value="Genomic_DNA"/>
</dbReference>
<evidence type="ECO:0000256" key="3">
    <source>
        <dbReference type="ARBA" id="ARBA00012071"/>
    </source>
</evidence>
<keyword evidence="8 13" id="KW-0547">Nucleotide-binding</keyword>
<evidence type="ECO:0000256" key="5">
    <source>
        <dbReference type="ARBA" id="ARBA00022516"/>
    </source>
</evidence>
<dbReference type="AlphaFoldDB" id="A0A7W6A299"/>
<comment type="caution">
    <text evidence="14">The sequence shown here is derived from an EMBL/GenBank/DDBJ whole genome shotgun (WGS) entry which is preliminary data.</text>
</comment>
<gene>
    <name evidence="13" type="primary">lpxK</name>
    <name evidence="14" type="ORF">GGR11_000074</name>
</gene>
<organism evidence="14 15">
    <name type="scientific">Brevundimonas mediterranea</name>
    <dbReference type="NCBI Taxonomy" id="74329"/>
    <lineage>
        <taxon>Bacteria</taxon>
        <taxon>Pseudomonadati</taxon>
        <taxon>Pseudomonadota</taxon>
        <taxon>Alphaproteobacteria</taxon>
        <taxon>Caulobacterales</taxon>
        <taxon>Caulobacteraceae</taxon>
        <taxon>Brevundimonas</taxon>
    </lineage>
</organism>
<sequence length="357" mass="38130">MGLPVAADAEDGDQDGFGPMKLNTPRWWYVRDRSHARLTRTLLKPLGWIWAGVTARRIARAVPVDPGCAVISVGNLTVGGSGKTPVAREVLRLLRAAGVEAQALSRGYGGRLEGPVRVDLKVHTAEDVGDEPLMLAQASPAWIARDRVAGGRAAAAEGAQVLVLDDGHQNPALKKTVSLIVVDGETREDEWPFGDGSVFPSGPMREPLAAGLARADAVVVMLPTDVETADPELVAAFGALPVFLCRLMPEGPPPAGPQVGFAGIAKPWKVERSLKAAGCDLADFVPFPDHAAYKPEDMAFLRERAAVFQAGLVTTEKDWVRLTPDQRADVTAWPVVARFEDQAGFAAFLNARLQSAR</sequence>
<dbReference type="PANTHER" id="PTHR42724">
    <property type="entry name" value="TETRAACYLDISACCHARIDE 4'-KINASE"/>
    <property type="match status" value="1"/>
</dbReference>
<evidence type="ECO:0000256" key="1">
    <source>
        <dbReference type="ARBA" id="ARBA00002274"/>
    </source>
</evidence>
<dbReference type="NCBIfam" id="TIGR00682">
    <property type="entry name" value="lpxK"/>
    <property type="match status" value="1"/>
</dbReference>
<dbReference type="SUPFAM" id="SSF52540">
    <property type="entry name" value="P-loop containing nucleoside triphosphate hydrolases"/>
    <property type="match status" value="1"/>
</dbReference>
<accession>A0A7W6A299</accession>
<dbReference type="GO" id="GO:0005886">
    <property type="term" value="C:plasma membrane"/>
    <property type="evidence" value="ECO:0007669"/>
    <property type="project" value="TreeGrafter"/>
</dbReference>
<dbReference type="GO" id="GO:0009029">
    <property type="term" value="F:lipid-A 4'-kinase activity"/>
    <property type="evidence" value="ECO:0007669"/>
    <property type="project" value="UniProtKB-UniRule"/>
</dbReference>
<comment type="pathway">
    <text evidence="2 13">Glycolipid biosynthesis; lipid IV(A) biosynthesis; lipid IV(A) from (3R)-3-hydroxytetradecanoyl-[acyl-carrier-protein] and UDP-N-acetyl-alpha-D-glucosamine: step 6/6.</text>
</comment>
<dbReference type="GO" id="GO:0009245">
    <property type="term" value="P:lipid A biosynthetic process"/>
    <property type="evidence" value="ECO:0007669"/>
    <property type="project" value="UniProtKB-UniRule"/>
</dbReference>
<evidence type="ECO:0000313" key="14">
    <source>
        <dbReference type="EMBL" id="MBB3870560.1"/>
    </source>
</evidence>
<name>A0A7W6A299_9CAUL</name>
<protein>
    <recommendedName>
        <fullName evidence="4 13">Tetraacyldisaccharide 4'-kinase</fullName>
        <ecNumber evidence="3 13">2.7.1.130</ecNumber>
    </recommendedName>
    <alternativeName>
        <fullName evidence="12 13">Lipid A 4'-kinase</fullName>
    </alternativeName>
</protein>
<evidence type="ECO:0000313" key="15">
    <source>
        <dbReference type="Proteomes" id="UP000532936"/>
    </source>
</evidence>
<evidence type="ECO:0000256" key="7">
    <source>
        <dbReference type="ARBA" id="ARBA00022679"/>
    </source>
</evidence>
<dbReference type="PANTHER" id="PTHR42724:SF1">
    <property type="entry name" value="TETRAACYLDISACCHARIDE 4'-KINASE, MITOCHONDRIAL-RELATED"/>
    <property type="match status" value="1"/>
</dbReference>
<dbReference type="Pfam" id="PF02606">
    <property type="entry name" value="LpxK"/>
    <property type="match status" value="1"/>
</dbReference>
<dbReference type="EC" id="2.7.1.130" evidence="3 13"/>
<evidence type="ECO:0000256" key="6">
    <source>
        <dbReference type="ARBA" id="ARBA00022556"/>
    </source>
</evidence>
<comment type="similarity">
    <text evidence="13">Belongs to the LpxK family.</text>
</comment>
<comment type="catalytic activity">
    <reaction evidence="13">
        <text>a lipid A disaccharide + ATP = a lipid IVA + ADP + H(+)</text>
        <dbReference type="Rhea" id="RHEA:67840"/>
        <dbReference type="ChEBI" id="CHEBI:15378"/>
        <dbReference type="ChEBI" id="CHEBI:30616"/>
        <dbReference type="ChEBI" id="CHEBI:176343"/>
        <dbReference type="ChEBI" id="CHEBI:176425"/>
        <dbReference type="ChEBI" id="CHEBI:456216"/>
        <dbReference type="EC" id="2.7.1.130"/>
    </reaction>
</comment>
<comment type="function">
    <text evidence="1 13">Transfers the gamma-phosphate of ATP to the 4'-position of a tetraacyldisaccharide 1-phosphate intermediate (termed DS-1-P) to form tetraacyldisaccharide 1,4'-bis-phosphate (lipid IVA).</text>
</comment>
<dbReference type="GO" id="GO:0005524">
    <property type="term" value="F:ATP binding"/>
    <property type="evidence" value="ECO:0007669"/>
    <property type="project" value="UniProtKB-UniRule"/>
</dbReference>
<keyword evidence="6 13" id="KW-0441">Lipid A biosynthesis</keyword>
<dbReference type="InterPro" id="IPR027417">
    <property type="entry name" value="P-loop_NTPase"/>
</dbReference>
<keyword evidence="11 13" id="KW-0443">Lipid metabolism</keyword>
<proteinExistence type="inferred from homology"/>
<keyword evidence="5 13" id="KW-0444">Lipid biosynthesis</keyword>
<evidence type="ECO:0000256" key="2">
    <source>
        <dbReference type="ARBA" id="ARBA00004870"/>
    </source>
</evidence>
<keyword evidence="10 13" id="KW-0067">ATP-binding</keyword>
<evidence type="ECO:0000256" key="13">
    <source>
        <dbReference type="HAMAP-Rule" id="MF_00409"/>
    </source>
</evidence>
<dbReference type="GO" id="GO:0009244">
    <property type="term" value="P:lipopolysaccharide core region biosynthetic process"/>
    <property type="evidence" value="ECO:0007669"/>
    <property type="project" value="TreeGrafter"/>
</dbReference>
<dbReference type="Proteomes" id="UP000532936">
    <property type="component" value="Unassembled WGS sequence"/>
</dbReference>
<evidence type="ECO:0000256" key="8">
    <source>
        <dbReference type="ARBA" id="ARBA00022741"/>
    </source>
</evidence>
<feature type="binding site" evidence="13">
    <location>
        <begin position="77"/>
        <end position="84"/>
    </location>
    <ligand>
        <name>ATP</name>
        <dbReference type="ChEBI" id="CHEBI:30616"/>
    </ligand>
</feature>
<evidence type="ECO:0000256" key="11">
    <source>
        <dbReference type="ARBA" id="ARBA00023098"/>
    </source>
</evidence>
<reference evidence="14 15" key="1">
    <citation type="submission" date="2020-08" db="EMBL/GenBank/DDBJ databases">
        <title>Genomic Encyclopedia of Type Strains, Phase IV (KMG-IV): sequencing the most valuable type-strain genomes for metagenomic binning, comparative biology and taxonomic classification.</title>
        <authorList>
            <person name="Goeker M."/>
        </authorList>
    </citation>
    <scope>NUCLEOTIDE SEQUENCE [LARGE SCALE GENOMIC DNA]</scope>
    <source>
        <strain evidence="14 15">DSM 14878</strain>
    </source>
</reference>
<evidence type="ECO:0000256" key="4">
    <source>
        <dbReference type="ARBA" id="ARBA00016436"/>
    </source>
</evidence>
<dbReference type="InterPro" id="IPR003758">
    <property type="entry name" value="LpxK"/>
</dbReference>
<dbReference type="HAMAP" id="MF_00409">
    <property type="entry name" value="LpxK"/>
    <property type="match status" value="1"/>
</dbReference>
<keyword evidence="7 13" id="KW-0808">Transferase</keyword>
<evidence type="ECO:0000256" key="12">
    <source>
        <dbReference type="ARBA" id="ARBA00029757"/>
    </source>
</evidence>
<evidence type="ECO:0000256" key="9">
    <source>
        <dbReference type="ARBA" id="ARBA00022777"/>
    </source>
</evidence>